<dbReference type="SUPFAM" id="SSF55073">
    <property type="entry name" value="Nucleotide cyclase"/>
    <property type="match status" value="1"/>
</dbReference>
<evidence type="ECO:0000256" key="2">
    <source>
        <dbReference type="ARBA" id="ARBA00034247"/>
    </source>
</evidence>
<dbReference type="InterPro" id="IPR043128">
    <property type="entry name" value="Rev_trsase/Diguanyl_cyclase"/>
</dbReference>
<evidence type="ECO:0000256" key="3">
    <source>
        <dbReference type="SAM" id="Phobius"/>
    </source>
</evidence>
<dbReference type="CDD" id="cd01949">
    <property type="entry name" value="GGDEF"/>
    <property type="match status" value="1"/>
</dbReference>
<dbReference type="PANTHER" id="PTHR45138">
    <property type="entry name" value="REGULATORY COMPONENTS OF SENSORY TRANSDUCTION SYSTEM"/>
    <property type="match status" value="1"/>
</dbReference>
<evidence type="ECO:0000313" key="5">
    <source>
        <dbReference type="EMBL" id="NDY83850.1"/>
    </source>
</evidence>
<dbReference type="Pfam" id="PF00990">
    <property type="entry name" value="GGDEF"/>
    <property type="match status" value="1"/>
</dbReference>
<accession>A0A6B2QZB1</accession>
<sequence length="290" mass="32527">MQYLVFGLYVLALIAQGAAVLICISGFRYLKRFRMSWAVLSLGLLLMLGRRFGAIWIFHEPPVPSFALFDSGASFVISLLLFFGLFTVRRALIELNNKNKELDALNRLDSLTHAISRSEIMRLGVLEIERSLRTRMPMAVIELDIDHFKHINDQYGHQVGDEILKSLTQSCQTMLRANDFFGRVGGEEFVILLPDTTQSRAMDAAERIRASVAAIEHITSAAQPIRITISLGVSIFEPAQIQSFNQESLFKQQLERADQAMYRAKHAGRNCVSIWDDCAAIDEATSKGTA</sequence>
<comment type="caution">
    <text evidence="5">The sequence shown here is derived from an EMBL/GenBank/DDBJ whole genome shotgun (WGS) entry which is preliminary data.</text>
</comment>
<dbReference type="FunFam" id="3.30.70.270:FF:000001">
    <property type="entry name" value="Diguanylate cyclase domain protein"/>
    <property type="match status" value="1"/>
</dbReference>
<dbReference type="PANTHER" id="PTHR45138:SF9">
    <property type="entry name" value="DIGUANYLATE CYCLASE DGCM-RELATED"/>
    <property type="match status" value="1"/>
</dbReference>
<dbReference type="Gene3D" id="3.30.70.270">
    <property type="match status" value="1"/>
</dbReference>
<dbReference type="SMART" id="SM00267">
    <property type="entry name" value="GGDEF"/>
    <property type="match status" value="1"/>
</dbReference>
<dbReference type="GO" id="GO:0052621">
    <property type="term" value="F:diguanylate cyclase activity"/>
    <property type="evidence" value="ECO:0007669"/>
    <property type="project" value="UniProtKB-EC"/>
</dbReference>
<feature type="transmembrane region" description="Helical" evidence="3">
    <location>
        <begin position="37"/>
        <end position="59"/>
    </location>
</feature>
<comment type="catalytic activity">
    <reaction evidence="2">
        <text>2 GTP = 3',3'-c-di-GMP + 2 diphosphate</text>
        <dbReference type="Rhea" id="RHEA:24898"/>
        <dbReference type="ChEBI" id="CHEBI:33019"/>
        <dbReference type="ChEBI" id="CHEBI:37565"/>
        <dbReference type="ChEBI" id="CHEBI:58805"/>
        <dbReference type="EC" id="2.7.7.65"/>
    </reaction>
</comment>
<gene>
    <name evidence="5" type="ORF">G3I67_11460</name>
</gene>
<keyword evidence="3" id="KW-1133">Transmembrane helix</keyword>
<organism evidence="5">
    <name type="scientific">Sheuella amnicola</name>
    <dbReference type="NCBI Taxonomy" id="2707330"/>
    <lineage>
        <taxon>Bacteria</taxon>
        <taxon>Pseudomonadati</taxon>
        <taxon>Pseudomonadota</taxon>
        <taxon>Betaproteobacteria</taxon>
        <taxon>Burkholderiales</taxon>
        <taxon>Alcaligenaceae</taxon>
        <taxon>Sheuella</taxon>
    </lineage>
</organism>
<feature type="transmembrane region" description="Helical" evidence="3">
    <location>
        <begin position="6"/>
        <end position="30"/>
    </location>
</feature>
<keyword evidence="3" id="KW-0812">Transmembrane</keyword>
<feature type="transmembrane region" description="Helical" evidence="3">
    <location>
        <begin position="65"/>
        <end position="88"/>
    </location>
</feature>
<evidence type="ECO:0000259" key="4">
    <source>
        <dbReference type="PROSITE" id="PS50887"/>
    </source>
</evidence>
<dbReference type="RefSeq" id="WP_163655456.1">
    <property type="nucleotide sequence ID" value="NZ_JAAGRN010000007.1"/>
</dbReference>
<protein>
    <recommendedName>
        <fullName evidence="1">diguanylate cyclase</fullName>
        <ecNumber evidence="1">2.7.7.65</ecNumber>
    </recommendedName>
</protein>
<dbReference type="EC" id="2.7.7.65" evidence="1"/>
<evidence type="ECO:0000256" key="1">
    <source>
        <dbReference type="ARBA" id="ARBA00012528"/>
    </source>
</evidence>
<dbReference type="InterPro" id="IPR029787">
    <property type="entry name" value="Nucleotide_cyclase"/>
</dbReference>
<feature type="domain" description="GGDEF" evidence="4">
    <location>
        <begin position="136"/>
        <end position="277"/>
    </location>
</feature>
<dbReference type="EMBL" id="JAAGRN010000007">
    <property type="protein sequence ID" value="NDY83850.1"/>
    <property type="molecule type" value="Genomic_DNA"/>
</dbReference>
<dbReference type="PROSITE" id="PS50887">
    <property type="entry name" value="GGDEF"/>
    <property type="match status" value="1"/>
</dbReference>
<name>A0A6B2QZB1_9BURK</name>
<dbReference type="InterPro" id="IPR050469">
    <property type="entry name" value="Diguanylate_Cyclase"/>
</dbReference>
<dbReference type="AlphaFoldDB" id="A0A6B2QZB1"/>
<reference evidence="5" key="1">
    <citation type="submission" date="2020-02" db="EMBL/GenBank/DDBJ databases">
        <authorList>
            <person name="Chen W.-M."/>
        </authorList>
    </citation>
    <scope>NUCLEOTIDE SEQUENCE</scope>
    <source>
        <strain evidence="5">NBD-18</strain>
    </source>
</reference>
<dbReference type="NCBIfam" id="TIGR00254">
    <property type="entry name" value="GGDEF"/>
    <property type="match status" value="1"/>
</dbReference>
<keyword evidence="3" id="KW-0472">Membrane</keyword>
<proteinExistence type="predicted"/>
<dbReference type="InterPro" id="IPR000160">
    <property type="entry name" value="GGDEF_dom"/>
</dbReference>